<dbReference type="GO" id="GO:0005829">
    <property type="term" value="C:cytosol"/>
    <property type="evidence" value="ECO:0007669"/>
    <property type="project" value="TreeGrafter"/>
</dbReference>
<dbReference type="PANTHER" id="PTHR11365">
    <property type="entry name" value="5-OXOPROLINASE RELATED"/>
    <property type="match status" value="1"/>
</dbReference>
<dbReference type="Pfam" id="PF01968">
    <property type="entry name" value="Hydantoinase_A"/>
    <property type="match status" value="1"/>
</dbReference>
<accession>A0A419EPT4</accession>
<feature type="domain" description="Acetophenone carboxylase-like C-terminal" evidence="3">
    <location>
        <begin position="411"/>
        <end position="599"/>
    </location>
</feature>
<dbReference type="InterPro" id="IPR008040">
    <property type="entry name" value="Hydant_A_N"/>
</dbReference>
<evidence type="ECO:0000313" key="5">
    <source>
        <dbReference type="Proteomes" id="UP000285961"/>
    </source>
</evidence>
<dbReference type="Pfam" id="PF05378">
    <property type="entry name" value="Hydant_A_N"/>
    <property type="match status" value="1"/>
</dbReference>
<dbReference type="EMBL" id="QZKI01000130">
    <property type="protein sequence ID" value="RJP65105.1"/>
    <property type="molecule type" value="Genomic_DNA"/>
</dbReference>
<sequence length="603" mass="66146">GFSYADRLHVVTHYHNEPIVPKTRVRGVFGRIDIFGDEVLPLQEDDAREMARQLLDENIEGLCICLLNSYRNPEHEQRVGRIARELMDQRGMNVPVFLSSEYYALRNDLPRLNTTVIEAYAAQPSRAQLGRVVEKIREHGGKFEMRVMAAHGGTVSMKTKELARTMISGPIGGVLGARYLARHIGSDNVVCTDVGGTSFDLALVTGGDYTIKPYPDIARFLLCIPMVQIDSVGAGTGSFLRINPNSGRLEIGPDSAGARIGVCWPEGGVSTPTITDCSVALGVINPEYFLGGEMKLDRDKAIAEIGTQLAGPLGIDVYQAAEGILELFEEQLKGHVASAVLSKGYAPSNYTLLSYGGGGPLHVAGYTRGLDFQEVLIPAWAAGFSAFGCACGDFEYRYEATTDLPIEPGVSEDVKQFLCAMLSMRCDELRSKISSEFAKTGHGDKSIEYESSFRIQYMGQLNDLEIRCPTQKLETPQDMDALLNAFEDAYGRIYARAAKSPELGFAITQAIVAGRVNVEKPRVPDEPHAGAIPPETAYKGSRKVYWKRNWLEADIWEMESLRSGNVIRGLAIVESPATTFVIPPDAVAELDAHRLFHLRFQKG</sequence>
<organism evidence="4 5">
    <name type="scientific">Candidatus Abyssobacteria bacterium SURF_17</name>
    <dbReference type="NCBI Taxonomy" id="2093361"/>
    <lineage>
        <taxon>Bacteria</taxon>
        <taxon>Pseudomonadati</taxon>
        <taxon>Candidatus Hydrogenedentota</taxon>
        <taxon>Candidatus Abyssobacteria</taxon>
    </lineage>
</organism>
<dbReference type="GO" id="GO:0006749">
    <property type="term" value="P:glutathione metabolic process"/>
    <property type="evidence" value="ECO:0007669"/>
    <property type="project" value="TreeGrafter"/>
</dbReference>
<proteinExistence type="predicted"/>
<dbReference type="Proteomes" id="UP000285961">
    <property type="component" value="Unassembled WGS sequence"/>
</dbReference>
<evidence type="ECO:0000259" key="2">
    <source>
        <dbReference type="Pfam" id="PF05378"/>
    </source>
</evidence>
<feature type="domain" description="Hydantoinase A/oxoprolinase" evidence="1">
    <location>
        <begin position="111"/>
        <end position="396"/>
    </location>
</feature>
<gene>
    <name evidence="4" type="ORF">C4532_18030</name>
</gene>
<feature type="domain" description="Hydantoinase/oxoprolinase N-terminal" evidence="2">
    <location>
        <begin position="17"/>
        <end position="86"/>
    </location>
</feature>
<evidence type="ECO:0000259" key="1">
    <source>
        <dbReference type="Pfam" id="PF01968"/>
    </source>
</evidence>
<dbReference type="Pfam" id="PF19278">
    <property type="entry name" value="Hydant_A_C"/>
    <property type="match status" value="1"/>
</dbReference>
<evidence type="ECO:0000313" key="4">
    <source>
        <dbReference type="EMBL" id="RJP65105.1"/>
    </source>
</evidence>
<protein>
    <submittedName>
        <fullName evidence="4">Hydantoinase/oxoprolinase family protein</fullName>
    </submittedName>
</protein>
<dbReference type="PANTHER" id="PTHR11365:SF23">
    <property type="entry name" value="HYPOTHETICAL 5-OXOPROLINASE (EUROFUNG)-RELATED"/>
    <property type="match status" value="1"/>
</dbReference>
<name>A0A419EPT4_9BACT</name>
<comment type="caution">
    <text evidence="4">The sequence shown here is derived from an EMBL/GenBank/DDBJ whole genome shotgun (WGS) entry which is preliminary data.</text>
</comment>
<feature type="non-terminal residue" evidence="4">
    <location>
        <position position="1"/>
    </location>
</feature>
<dbReference type="InterPro" id="IPR049517">
    <property type="entry name" value="ACX-like_C"/>
</dbReference>
<dbReference type="InterPro" id="IPR002821">
    <property type="entry name" value="Hydantoinase_A"/>
</dbReference>
<dbReference type="GO" id="GO:0017168">
    <property type="term" value="F:5-oxoprolinase (ATP-hydrolyzing) activity"/>
    <property type="evidence" value="ECO:0007669"/>
    <property type="project" value="TreeGrafter"/>
</dbReference>
<reference evidence="4 5" key="1">
    <citation type="journal article" date="2017" name="ISME J.">
        <title>Energy and carbon metabolisms in a deep terrestrial subsurface fluid microbial community.</title>
        <authorList>
            <person name="Momper L."/>
            <person name="Jungbluth S.P."/>
            <person name="Lee M.D."/>
            <person name="Amend J.P."/>
        </authorList>
    </citation>
    <scope>NUCLEOTIDE SEQUENCE [LARGE SCALE GENOMIC DNA]</scope>
    <source>
        <strain evidence="4">SURF_17</strain>
    </source>
</reference>
<dbReference type="InterPro" id="IPR045079">
    <property type="entry name" value="Oxoprolinase-like"/>
</dbReference>
<dbReference type="AlphaFoldDB" id="A0A419EPT4"/>
<evidence type="ECO:0000259" key="3">
    <source>
        <dbReference type="Pfam" id="PF19278"/>
    </source>
</evidence>